<sequence length="359" mass="40884">MHTSEDFTLVQIQKHLRIEKETRIREKNLNGASSSEVNYVDSGKNNKGNNKKRKGTWNSSKENKKDKKPLFEVVCYKCGEKGISNATARIPRRKIRIQTRRKNLLMQWNKLIPQKSLLWGQTVQLTATFDADKGFIQKDGTNDEMINVYQGNENPMITQVIEDAYVTLSIVPQKTEVPNGLMQTILYVVQNEATNPPSTLPDFASVFQFNNRSGSPKGTKSQPKSSGKYVQSEEPKFEVADLDMPQNQDENSGLAFRLLKGTRLNYAELKYDFEECYKALSEKLDWENPEGGDYPFDLTKPLPLVMNGNCQMVLVDYFFKNDLRYLQGGISTMTYMTSLTKAKAAQYDLPGIEEIVLNI</sequence>
<dbReference type="GO" id="GO:0016853">
    <property type="term" value="F:isomerase activity"/>
    <property type="evidence" value="ECO:0007669"/>
    <property type="project" value="UniProtKB-KW"/>
</dbReference>
<comment type="caution">
    <text evidence="2">The sequence shown here is derived from an EMBL/GenBank/DDBJ whole genome shotgun (WGS) entry which is preliminary data.</text>
</comment>
<dbReference type="AlphaFoldDB" id="A0A6L2K1C1"/>
<evidence type="ECO:0000313" key="2">
    <source>
        <dbReference type="EMBL" id="GEU42517.1"/>
    </source>
</evidence>
<name>A0A6L2K1C1_TANCI</name>
<feature type="compositionally biased region" description="Polar residues" evidence="1">
    <location>
        <begin position="211"/>
        <end position="229"/>
    </location>
</feature>
<dbReference type="EMBL" id="BKCJ010001580">
    <property type="protein sequence ID" value="GEU42517.1"/>
    <property type="molecule type" value="Genomic_DNA"/>
</dbReference>
<accession>A0A6L2K1C1</accession>
<reference evidence="2" key="1">
    <citation type="journal article" date="2019" name="Sci. Rep.">
        <title>Draft genome of Tanacetum cinerariifolium, the natural source of mosquito coil.</title>
        <authorList>
            <person name="Yamashiro T."/>
            <person name="Shiraishi A."/>
            <person name="Satake H."/>
            <person name="Nakayama K."/>
        </authorList>
    </citation>
    <scope>NUCLEOTIDE SEQUENCE</scope>
</reference>
<protein>
    <submittedName>
        <fullName evidence="2">Glucose-6-phosphate isomerase 1, chloroplastic</fullName>
    </submittedName>
</protein>
<feature type="region of interest" description="Disordered" evidence="1">
    <location>
        <begin position="211"/>
        <end position="232"/>
    </location>
</feature>
<feature type="region of interest" description="Disordered" evidence="1">
    <location>
        <begin position="27"/>
        <end position="63"/>
    </location>
</feature>
<keyword evidence="2" id="KW-0413">Isomerase</keyword>
<organism evidence="2">
    <name type="scientific">Tanacetum cinerariifolium</name>
    <name type="common">Dalmatian daisy</name>
    <name type="synonym">Chrysanthemum cinerariifolium</name>
    <dbReference type="NCBI Taxonomy" id="118510"/>
    <lineage>
        <taxon>Eukaryota</taxon>
        <taxon>Viridiplantae</taxon>
        <taxon>Streptophyta</taxon>
        <taxon>Embryophyta</taxon>
        <taxon>Tracheophyta</taxon>
        <taxon>Spermatophyta</taxon>
        <taxon>Magnoliopsida</taxon>
        <taxon>eudicotyledons</taxon>
        <taxon>Gunneridae</taxon>
        <taxon>Pentapetalae</taxon>
        <taxon>asterids</taxon>
        <taxon>campanulids</taxon>
        <taxon>Asterales</taxon>
        <taxon>Asteraceae</taxon>
        <taxon>Asteroideae</taxon>
        <taxon>Anthemideae</taxon>
        <taxon>Anthemidinae</taxon>
        <taxon>Tanacetum</taxon>
    </lineage>
</organism>
<proteinExistence type="predicted"/>
<gene>
    <name evidence="2" type="ORF">Tci_014495</name>
</gene>
<evidence type="ECO:0000256" key="1">
    <source>
        <dbReference type="SAM" id="MobiDB-lite"/>
    </source>
</evidence>